<evidence type="ECO:0000259" key="6">
    <source>
        <dbReference type="Pfam" id="PF16653"/>
    </source>
</evidence>
<dbReference type="AlphaFoldDB" id="A0A1D6QD01"/>
<dbReference type="Gene3D" id="3.40.50.720">
    <property type="entry name" value="NAD(P)-binding Rossmann-like Domain"/>
    <property type="match status" value="1"/>
</dbReference>
<dbReference type="GO" id="GO:0016491">
    <property type="term" value="F:oxidoreductase activity"/>
    <property type="evidence" value="ECO:0007669"/>
    <property type="project" value="UniProtKB-KW"/>
</dbReference>
<dbReference type="Pfam" id="PF03435">
    <property type="entry name" value="Sacchrp_dh_NADP"/>
    <property type="match status" value="1"/>
</dbReference>
<dbReference type="PANTHER" id="PTHR11133:SF22">
    <property type="entry name" value="ALPHA-AMINOADIPIC SEMIALDEHYDE SYNTHASE, MITOCHONDRIAL"/>
    <property type="match status" value="1"/>
</dbReference>
<dbReference type="EMBL" id="CM000780">
    <property type="protein sequence ID" value="AQK56109.1"/>
    <property type="molecule type" value="Genomic_DNA"/>
</dbReference>
<name>A0A1D6QD01_MAIZE</name>
<sequence length="405" mass="43908">MLLSKLYSISCRDLAPAKTNPLPDKKYSTLVSLSGHLFDKFLINEALDIIETAGGSFHLVRCEVGQSTDDMSYSELEVGADDTATLDKIIDSLTSLANEHGGDHDAGQEIELALKIGKVNEYETDVTIDKGGPKILILGAGRVCRPAAEFLASYPDICTYGVDDHDADQIHVIVASLYQKDAEETVDGIENTTATQLDVADIGSLSDLVSQVEVVISLLPASFHAAIAGVCIELKKHMVTASYVDESMSNLSQAAKDAGVTILCEMGLDPGIDHLMSMKMIDEAHARKGKIKAFTSYCGGLPSPAAANNPLAYKFSWNPAGALRSGKNPAVYKFLGETIHVDGHNLYESAKRLRLRELPAFALEHLPNRNSLIYGDLYGISKEASTIYRATLRYEGKQLHTFLLQ</sequence>
<dbReference type="InterPro" id="IPR051168">
    <property type="entry name" value="AASS"/>
</dbReference>
<dbReference type="PANTHER" id="PTHR11133">
    <property type="entry name" value="SACCHAROPINE DEHYDROGENASE"/>
    <property type="match status" value="1"/>
</dbReference>
<accession>A0A1D6QD01</accession>
<dbReference type="InterPro" id="IPR032095">
    <property type="entry name" value="Sacchrp_dh-like_C"/>
</dbReference>
<evidence type="ECO:0000256" key="2">
    <source>
        <dbReference type="ARBA" id="ARBA00023002"/>
    </source>
</evidence>
<evidence type="ECO:0000256" key="1">
    <source>
        <dbReference type="ARBA" id="ARBA00022857"/>
    </source>
</evidence>
<evidence type="ECO:0000259" key="4">
    <source>
        <dbReference type="Pfam" id="PF03435"/>
    </source>
</evidence>
<keyword evidence="1" id="KW-0521">NADP</keyword>
<feature type="domain" description="Saccharopine dehydrogenase NADP binding" evidence="4">
    <location>
        <begin position="135"/>
        <end position="263"/>
    </location>
</feature>
<dbReference type="InterPro" id="IPR036291">
    <property type="entry name" value="NAD(P)-bd_dom_sf"/>
</dbReference>
<dbReference type="InterPro" id="IPR043009">
    <property type="entry name" value="LOR/SDH_bifunc_enz_cons_dom_sf"/>
</dbReference>
<reference evidence="7" key="1">
    <citation type="submission" date="2015-12" db="EMBL/GenBank/DDBJ databases">
        <title>Update maize B73 reference genome by single molecule sequencing technologies.</title>
        <authorList>
            <consortium name="Maize Genome Sequencing Project"/>
            <person name="Ware D."/>
        </authorList>
    </citation>
    <scope>NUCLEOTIDE SEQUENCE</scope>
    <source>
        <tissue evidence="7">Seedling</tissue>
    </source>
</reference>
<dbReference type="Pfam" id="PF04455">
    <property type="entry name" value="Saccharop_dh_N"/>
    <property type="match status" value="1"/>
</dbReference>
<gene>
    <name evidence="7" type="ORF">ZEAMMB73_Zm00001d052079</name>
</gene>
<evidence type="ECO:0000256" key="3">
    <source>
        <dbReference type="ARBA" id="ARBA00023027"/>
    </source>
</evidence>
<dbReference type="Gene3D" id="3.30.360.10">
    <property type="entry name" value="Dihydrodipicolinate Reductase, domain 2"/>
    <property type="match status" value="1"/>
</dbReference>
<protein>
    <submittedName>
        <fullName evidence="7">Lysine-ketoglutarate reductase/saccharopine dehydrogenase1</fullName>
    </submittedName>
</protein>
<keyword evidence="2" id="KW-0560">Oxidoreductase</keyword>
<dbReference type="CDD" id="cd12144">
    <property type="entry name" value="SDH_N_domain"/>
    <property type="match status" value="1"/>
</dbReference>
<dbReference type="InterPro" id="IPR005097">
    <property type="entry name" value="Sacchrp_dh_NADP-bd"/>
</dbReference>
<dbReference type="Pfam" id="PF16653">
    <property type="entry name" value="Sacchrp_dh_C"/>
    <property type="match status" value="1"/>
</dbReference>
<dbReference type="Gene3D" id="3.30.70.2690">
    <property type="entry name" value="LOR/SDH bifunctional enzyme, conserved domain"/>
    <property type="match status" value="1"/>
</dbReference>
<feature type="domain" description="LOR/SDH bifunctional enzyme conserved" evidence="5">
    <location>
        <begin position="30"/>
        <end position="101"/>
    </location>
</feature>
<organism evidence="7">
    <name type="scientific">Zea mays</name>
    <name type="common">Maize</name>
    <dbReference type="NCBI Taxonomy" id="4577"/>
    <lineage>
        <taxon>Eukaryota</taxon>
        <taxon>Viridiplantae</taxon>
        <taxon>Streptophyta</taxon>
        <taxon>Embryophyta</taxon>
        <taxon>Tracheophyta</taxon>
        <taxon>Spermatophyta</taxon>
        <taxon>Magnoliopsida</taxon>
        <taxon>Liliopsida</taxon>
        <taxon>Poales</taxon>
        <taxon>Poaceae</taxon>
        <taxon>PACMAD clade</taxon>
        <taxon>Panicoideae</taxon>
        <taxon>Andropogonodae</taxon>
        <taxon>Andropogoneae</taxon>
        <taxon>Tripsacinae</taxon>
        <taxon>Zea</taxon>
    </lineage>
</organism>
<dbReference type="FunFam" id="3.30.360.10:FF:000008">
    <property type="entry name" value="Alpha-aminoadipic semialdehyde synthase, mitochondrial"/>
    <property type="match status" value="1"/>
</dbReference>
<proteinExistence type="predicted"/>
<dbReference type="FunFam" id="3.30.70.2690:FF:000001">
    <property type="entry name" value="Lysine-ketoglutarate reductase/saccharopine dehydrogenase1"/>
    <property type="match status" value="1"/>
</dbReference>
<evidence type="ECO:0000313" key="7">
    <source>
        <dbReference type="EMBL" id="AQK56109.1"/>
    </source>
</evidence>
<evidence type="ECO:0000259" key="5">
    <source>
        <dbReference type="Pfam" id="PF04455"/>
    </source>
</evidence>
<keyword evidence="3" id="KW-0520">NAD</keyword>
<dbReference type="GO" id="GO:0006553">
    <property type="term" value="P:lysine metabolic process"/>
    <property type="evidence" value="ECO:0007669"/>
    <property type="project" value="UniProtKB-ARBA"/>
</dbReference>
<feature type="domain" description="Saccharopine dehydrogenase-like C-terminal" evidence="6">
    <location>
        <begin position="267"/>
        <end position="396"/>
    </location>
</feature>
<dbReference type="InterPro" id="IPR007545">
    <property type="entry name" value="LOR/SDH_bifunc_enz_cons_dom"/>
</dbReference>
<dbReference type="SUPFAM" id="SSF55347">
    <property type="entry name" value="Glyceraldehyde-3-phosphate dehydrogenase-like, C-terminal domain"/>
    <property type="match status" value="1"/>
</dbReference>
<dbReference type="SUPFAM" id="SSF51735">
    <property type="entry name" value="NAD(P)-binding Rossmann-fold domains"/>
    <property type="match status" value="1"/>
</dbReference>